<keyword evidence="3" id="KW-1185">Reference proteome</keyword>
<organism evidence="2 3">
    <name type="scientific">Oculimacula yallundae</name>
    <dbReference type="NCBI Taxonomy" id="86028"/>
    <lineage>
        <taxon>Eukaryota</taxon>
        <taxon>Fungi</taxon>
        <taxon>Dikarya</taxon>
        <taxon>Ascomycota</taxon>
        <taxon>Pezizomycotina</taxon>
        <taxon>Leotiomycetes</taxon>
        <taxon>Helotiales</taxon>
        <taxon>Ploettnerulaceae</taxon>
        <taxon>Oculimacula</taxon>
    </lineage>
</organism>
<feature type="compositionally biased region" description="Polar residues" evidence="1">
    <location>
        <begin position="152"/>
        <end position="176"/>
    </location>
</feature>
<gene>
    <name evidence="2" type="ORF">VTL71DRAFT_5088</name>
</gene>
<accession>A0ABR4C054</accession>
<feature type="region of interest" description="Disordered" evidence="1">
    <location>
        <begin position="142"/>
        <end position="252"/>
    </location>
</feature>
<sequence length="394" mass="44556">MPPEHEVLYEDMDDTALAVLCTIRKIRHYGRKVDLVNLLVAADRDAFLEQKESFGKDNDPTGVKHEAFIKLRTKLEKQWMRSITMSEIEKEERIINDAKNRIERRGLDLDIAIRKFEEEEAEDLKINTKRVKGYEKQKKKAAEAQRLKDQQNEVASSIPEQSETAPISGSASTPISIDSDGEATPREKARAGKNGVKSRSPHPGPNSTTAEATDNASVKTKAPTSALKRSADAVSSDNVHTPRKSRHEEPVPATATTVDIVEPGNIGEEMIKDNQTFLRISGPSRITVDLLKMYKKDAAEYNPIAVRADEYYVYIVFQRDAPESFDLDKRSSRQKCVSHLSAVIQSGSNNQTRDFRKIEEMSSYVRGEHYKHEHAFRAFETAPEWQEGPRQRFG</sequence>
<evidence type="ECO:0000313" key="3">
    <source>
        <dbReference type="Proteomes" id="UP001595075"/>
    </source>
</evidence>
<dbReference type="Proteomes" id="UP001595075">
    <property type="component" value="Unassembled WGS sequence"/>
</dbReference>
<name>A0ABR4C054_9HELO</name>
<comment type="caution">
    <text evidence="2">The sequence shown here is derived from an EMBL/GenBank/DDBJ whole genome shotgun (WGS) entry which is preliminary data.</text>
</comment>
<feature type="compositionally biased region" description="Polar residues" evidence="1">
    <location>
        <begin position="205"/>
        <end position="218"/>
    </location>
</feature>
<evidence type="ECO:0000256" key="1">
    <source>
        <dbReference type="SAM" id="MobiDB-lite"/>
    </source>
</evidence>
<dbReference type="EMBL" id="JAZHXI010000015">
    <property type="protein sequence ID" value="KAL2063283.1"/>
    <property type="molecule type" value="Genomic_DNA"/>
</dbReference>
<protein>
    <submittedName>
        <fullName evidence="2">Uncharacterized protein</fullName>
    </submittedName>
</protein>
<reference evidence="2 3" key="1">
    <citation type="journal article" date="2024" name="Commun. Biol.">
        <title>Comparative genomic analysis of thermophilic fungi reveals convergent evolutionary adaptations and gene losses.</title>
        <authorList>
            <person name="Steindorff A.S."/>
            <person name="Aguilar-Pontes M.V."/>
            <person name="Robinson A.J."/>
            <person name="Andreopoulos B."/>
            <person name="LaButti K."/>
            <person name="Kuo A."/>
            <person name="Mondo S."/>
            <person name="Riley R."/>
            <person name="Otillar R."/>
            <person name="Haridas S."/>
            <person name="Lipzen A."/>
            <person name="Grimwood J."/>
            <person name="Schmutz J."/>
            <person name="Clum A."/>
            <person name="Reid I.D."/>
            <person name="Moisan M.C."/>
            <person name="Butler G."/>
            <person name="Nguyen T.T.M."/>
            <person name="Dewar K."/>
            <person name="Conant G."/>
            <person name="Drula E."/>
            <person name="Henrissat B."/>
            <person name="Hansel C."/>
            <person name="Singer S."/>
            <person name="Hutchinson M.I."/>
            <person name="de Vries R.P."/>
            <person name="Natvig D.O."/>
            <person name="Powell A.J."/>
            <person name="Tsang A."/>
            <person name="Grigoriev I.V."/>
        </authorList>
    </citation>
    <scope>NUCLEOTIDE SEQUENCE [LARGE SCALE GENOMIC DNA]</scope>
    <source>
        <strain evidence="2 3">CBS 494.80</strain>
    </source>
</reference>
<proteinExistence type="predicted"/>
<feature type="compositionally biased region" description="Basic and acidic residues" evidence="1">
    <location>
        <begin position="142"/>
        <end position="151"/>
    </location>
</feature>
<evidence type="ECO:0000313" key="2">
    <source>
        <dbReference type="EMBL" id="KAL2063283.1"/>
    </source>
</evidence>